<name>A0ABQ9HAJ1_9NEOP</name>
<sequence length="457" mass="50740">MNDMAYVTPIASEGDHIVRIHAATELLSTQTHVLSGMTRPRIEPGSPRWEANRLTAQPQRLHCREFTPKKTARLPLRLAEQGSIPGGVASGFPHVGVVPDDAAGRCVFSGISHFPHPYIQALLHNHLPSPSSALKISILRLLAEPAHDAHSTLSPLEITTVEYRQRRKGKSPYVFERSRRQIILLHAPRAAQTRGANASSRGRSSLTLLLRVLCTCASKVKKRWSDTGDTNTHAYRFIAPTRKACSVSVLTLYCRVGPPSGEFMSREFGRLCGVNRKTTSEKRSAGSDQRKMGNAVRDMGKPTLRTWETAFRDTLYLHDDSTTDLLETQIHNKRALNSSNGAECSVAESSGDKVAGSRGKDYLFERDSRPAAVGADTPRMTKSRRTKKGSTTRKRTKLLCHFRPLRCSRVAGCSVKVAVKTPTFSLPSPLEFAMLNLHASPFYRHFERFQIAQFMST</sequence>
<evidence type="ECO:0000256" key="1">
    <source>
        <dbReference type="SAM" id="MobiDB-lite"/>
    </source>
</evidence>
<keyword evidence="3" id="KW-1185">Reference proteome</keyword>
<gene>
    <name evidence="2" type="ORF">PR048_017721</name>
</gene>
<feature type="region of interest" description="Disordered" evidence="1">
    <location>
        <begin position="369"/>
        <end position="393"/>
    </location>
</feature>
<dbReference type="EMBL" id="JARBHB010000006">
    <property type="protein sequence ID" value="KAJ8881245.1"/>
    <property type="molecule type" value="Genomic_DNA"/>
</dbReference>
<organism evidence="2 3">
    <name type="scientific">Dryococelus australis</name>
    <dbReference type="NCBI Taxonomy" id="614101"/>
    <lineage>
        <taxon>Eukaryota</taxon>
        <taxon>Metazoa</taxon>
        <taxon>Ecdysozoa</taxon>
        <taxon>Arthropoda</taxon>
        <taxon>Hexapoda</taxon>
        <taxon>Insecta</taxon>
        <taxon>Pterygota</taxon>
        <taxon>Neoptera</taxon>
        <taxon>Polyneoptera</taxon>
        <taxon>Phasmatodea</taxon>
        <taxon>Verophasmatodea</taxon>
        <taxon>Anareolatae</taxon>
        <taxon>Phasmatidae</taxon>
        <taxon>Eurycanthinae</taxon>
        <taxon>Dryococelus</taxon>
    </lineage>
</organism>
<accession>A0ABQ9HAJ1</accession>
<protein>
    <submittedName>
        <fullName evidence="2">Uncharacterized protein</fullName>
    </submittedName>
</protein>
<reference evidence="2 3" key="1">
    <citation type="submission" date="2023-02" db="EMBL/GenBank/DDBJ databases">
        <title>LHISI_Scaffold_Assembly.</title>
        <authorList>
            <person name="Stuart O.P."/>
            <person name="Cleave R."/>
            <person name="Magrath M.J.L."/>
            <person name="Mikheyev A.S."/>
        </authorList>
    </citation>
    <scope>NUCLEOTIDE SEQUENCE [LARGE SCALE GENOMIC DNA]</scope>
    <source>
        <strain evidence="2">Daus_M_001</strain>
        <tissue evidence="2">Leg muscle</tissue>
    </source>
</reference>
<dbReference type="Proteomes" id="UP001159363">
    <property type="component" value="Chromosome 5"/>
</dbReference>
<evidence type="ECO:0000313" key="2">
    <source>
        <dbReference type="EMBL" id="KAJ8881245.1"/>
    </source>
</evidence>
<comment type="caution">
    <text evidence="2">The sequence shown here is derived from an EMBL/GenBank/DDBJ whole genome shotgun (WGS) entry which is preliminary data.</text>
</comment>
<feature type="compositionally biased region" description="Basic residues" evidence="1">
    <location>
        <begin position="381"/>
        <end position="393"/>
    </location>
</feature>
<proteinExistence type="predicted"/>
<evidence type="ECO:0000313" key="3">
    <source>
        <dbReference type="Proteomes" id="UP001159363"/>
    </source>
</evidence>